<gene>
    <name evidence="2" type="ORF">MELLADRAFT_114737</name>
</gene>
<feature type="region of interest" description="Disordered" evidence="1">
    <location>
        <begin position="32"/>
        <end position="68"/>
    </location>
</feature>
<feature type="compositionally biased region" description="Basic and acidic residues" evidence="1">
    <location>
        <begin position="40"/>
        <end position="50"/>
    </location>
</feature>
<dbReference type="RefSeq" id="XP_007419810.1">
    <property type="nucleotide sequence ID" value="XM_007419748.1"/>
</dbReference>
<accession>F4SEK6</accession>
<dbReference type="Proteomes" id="UP000001072">
    <property type="component" value="Unassembled WGS sequence"/>
</dbReference>
<protein>
    <submittedName>
        <fullName evidence="2">Uncharacterized protein</fullName>
    </submittedName>
</protein>
<dbReference type="VEuPathDB" id="FungiDB:MELLADRAFT_114737"/>
<dbReference type="KEGG" id="mlr:MELLADRAFT_114737"/>
<reference evidence="3" key="1">
    <citation type="journal article" date="2011" name="Proc. Natl. Acad. Sci. U.S.A.">
        <title>Obligate biotrophy features unraveled by the genomic analysis of rust fungi.</title>
        <authorList>
            <person name="Duplessis S."/>
            <person name="Cuomo C.A."/>
            <person name="Lin Y.-C."/>
            <person name="Aerts A."/>
            <person name="Tisserant E."/>
            <person name="Veneault-Fourrey C."/>
            <person name="Joly D.L."/>
            <person name="Hacquard S."/>
            <person name="Amselem J."/>
            <person name="Cantarel B.L."/>
            <person name="Chiu R."/>
            <person name="Coutinho P.M."/>
            <person name="Feau N."/>
            <person name="Field M."/>
            <person name="Frey P."/>
            <person name="Gelhaye E."/>
            <person name="Goldberg J."/>
            <person name="Grabherr M.G."/>
            <person name="Kodira C.D."/>
            <person name="Kohler A."/>
            <person name="Kuees U."/>
            <person name="Lindquist E.A."/>
            <person name="Lucas S.M."/>
            <person name="Mago R."/>
            <person name="Mauceli E."/>
            <person name="Morin E."/>
            <person name="Murat C."/>
            <person name="Pangilinan J.L."/>
            <person name="Park R."/>
            <person name="Pearson M."/>
            <person name="Quesneville H."/>
            <person name="Rouhier N."/>
            <person name="Sakthikumar S."/>
            <person name="Salamov A.A."/>
            <person name="Schmutz J."/>
            <person name="Selles B."/>
            <person name="Shapiro H."/>
            <person name="Tanguay P."/>
            <person name="Tuskan G.A."/>
            <person name="Henrissat B."/>
            <person name="Van de Peer Y."/>
            <person name="Rouze P."/>
            <person name="Ellis J.G."/>
            <person name="Dodds P.N."/>
            <person name="Schein J.E."/>
            <person name="Zhong S."/>
            <person name="Hamelin R.C."/>
            <person name="Grigoriev I.V."/>
            <person name="Szabo L.J."/>
            <person name="Martin F."/>
        </authorList>
    </citation>
    <scope>NUCLEOTIDE SEQUENCE [LARGE SCALE GENOMIC DNA]</scope>
    <source>
        <strain evidence="3">98AG31 / pathotype 3-4-7</strain>
    </source>
</reference>
<proteinExistence type="predicted"/>
<keyword evidence="3" id="KW-1185">Reference proteome</keyword>
<feature type="compositionally biased region" description="Polar residues" evidence="1">
    <location>
        <begin position="51"/>
        <end position="60"/>
    </location>
</feature>
<evidence type="ECO:0000256" key="1">
    <source>
        <dbReference type="SAM" id="MobiDB-lite"/>
    </source>
</evidence>
<dbReference type="InParanoid" id="F4SEK6"/>
<organism evidence="3">
    <name type="scientific">Melampsora larici-populina (strain 98AG31 / pathotype 3-4-7)</name>
    <name type="common">Poplar leaf rust fungus</name>
    <dbReference type="NCBI Taxonomy" id="747676"/>
    <lineage>
        <taxon>Eukaryota</taxon>
        <taxon>Fungi</taxon>
        <taxon>Dikarya</taxon>
        <taxon>Basidiomycota</taxon>
        <taxon>Pucciniomycotina</taxon>
        <taxon>Pucciniomycetes</taxon>
        <taxon>Pucciniales</taxon>
        <taxon>Melampsoraceae</taxon>
        <taxon>Melampsora</taxon>
    </lineage>
</organism>
<dbReference type="HOGENOM" id="CLU_1200064_0_0_1"/>
<evidence type="ECO:0000313" key="3">
    <source>
        <dbReference type="Proteomes" id="UP000001072"/>
    </source>
</evidence>
<sequence length="231" mass="26462">MTLQENQHITLPLVSCKWTYDQEKTMIETADRMQSANKSFRNETSSEHLKSLSSDQSNQELRQEKLGSETAHDLSISLMADSSILSNKSTKKRKFVKEKSASNEDVQGRLTSAVSTIRSSESVRKNPRKSTAQLFIDSMESMQDIFLNKMNVDLTASPSGSMKAPLEYVAMAVDLLQKMKNLDTELLFKALDLFKDQQEYAAMFVGLQNQDLRIDWLKYKLERLWSVYLRV</sequence>
<name>F4SEK6_MELLP</name>
<dbReference type="GeneID" id="18925454"/>
<evidence type="ECO:0000313" key="2">
    <source>
        <dbReference type="EMBL" id="EGF96918.1"/>
    </source>
</evidence>
<dbReference type="EMBL" id="GL883486">
    <property type="protein sequence ID" value="EGF96918.1"/>
    <property type="molecule type" value="Genomic_DNA"/>
</dbReference>
<dbReference type="AlphaFoldDB" id="F4SEK6"/>